<protein>
    <submittedName>
        <fullName evidence="2">Uncharacterized protein</fullName>
    </submittedName>
</protein>
<sequence length="207" mass="22685">MNVVLDSPLEALPLNYVSFGILAFVINLWPLVAVITAALSFWRIRAAAGISNPVKKLVCEDHDTSSPPPPPSCVGHVEELSAVKEEPLTSWSWPGPDVTFPLECCDGVTKGRKFVLYYEDDEGDMMAAEEEEDECSDQSGNGGTEEWWGSWEGVLTTGTGEMEWYRYQDLTVINGNVVRLWGKCGGGILGEGAAQELDVLYCTSWDS</sequence>
<evidence type="ECO:0000313" key="3">
    <source>
        <dbReference type="Proteomes" id="UP001054252"/>
    </source>
</evidence>
<dbReference type="PANTHER" id="PTHR36369:SF1">
    <property type="entry name" value="TRANSMEMBRANE PROTEIN"/>
    <property type="match status" value="1"/>
</dbReference>
<reference evidence="2 3" key="1">
    <citation type="journal article" date="2021" name="Commun. Biol.">
        <title>The genome of Shorea leprosula (Dipterocarpaceae) highlights the ecological relevance of drought in aseasonal tropical rainforests.</title>
        <authorList>
            <person name="Ng K.K.S."/>
            <person name="Kobayashi M.J."/>
            <person name="Fawcett J.A."/>
            <person name="Hatakeyama M."/>
            <person name="Paape T."/>
            <person name="Ng C.H."/>
            <person name="Ang C.C."/>
            <person name="Tnah L.H."/>
            <person name="Lee C.T."/>
            <person name="Nishiyama T."/>
            <person name="Sese J."/>
            <person name="O'Brien M.J."/>
            <person name="Copetti D."/>
            <person name="Mohd Noor M.I."/>
            <person name="Ong R.C."/>
            <person name="Putra M."/>
            <person name="Sireger I.Z."/>
            <person name="Indrioko S."/>
            <person name="Kosugi Y."/>
            <person name="Izuno A."/>
            <person name="Isagi Y."/>
            <person name="Lee S.L."/>
            <person name="Shimizu K.K."/>
        </authorList>
    </citation>
    <scope>NUCLEOTIDE SEQUENCE [LARGE SCALE GENOMIC DNA]</scope>
    <source>
        <strain evidence="2">214</strain>
    </source>
</reference>
<keyword evidence="1" id="KW-0472">Membrane</keyword>
<accession>A0AAV5KJ97</accession>
<keyword evidence="1" id="KW-0812">Transmembrane</keyword>
<feature type="transmembrane region" description="Helical" evidence="1">
    <location>
        <begin position="16"/>
        <end position="42"/>
    </location>
</feature>
<keyword evidence="1" id="KW-1133">Transmembrane helix</keyword>
<dbReference type="EMBL" id="BPVZ01000066">
    <property type="protein sequence ID" value="GKV24690.1"/>
    <property type="molecule type" value="Genomic_DNA"/>
</dbReference>
<gene>
    <name evidence="2" type="ORF">SLEP1_g34273</name>
</gene>
<organism evidence="2 3">
    <name type="scientific">Rubroshorea leprosula</name>
    <dbReference type="NCBI Taxonomy" id="152421"/>
    <lineage>
        <taxon>Eukaryota</taxon>
        <taxon>Viridiplantae</taxon>
        <taxon>Streptophyta</taxon>
        <taxon>Embryophyta</taxon>
        <taxon>Tracheophyta</taxon>
        <taxon>Spermatophyta</taxon>
        <taxon>Magnoliopsida</taxon>
        <taxon>eudicotyledons</taxon>
        <taxon>Gunneridae</taxon>
        <taxon>Pentapetalae</taxon>
        <taxon>rosids</taxon>
        <taxon>malvids</taxon>
        <taxon>Malvales</taxon>
        <taxon>Dipterocarpaceae</taxon>
        <taxon>Rubroshorea</taxon>
    </lineage>
</organism>
<dbReference type="AlphaFoldDB" id="A0AAV5KJ97"/>
<dbReference type="PANTHER" id="PTHR36369">
    <property type="entry name" value="TRANSMEMBRANE PROTEIN"/>
    <property type="match status" value="1"/>
</dbReference>
<keyword evidence="3" id="KW-1185">Reference proteome</keyword>
<name>A0AAV5KJ97_9ROSI</name>
<evidence type="ECO:0000256" key="1">
    <source>
        <dbReference type="SAM" id="Phobius"/>
    </source>
</evidence>
<dbReference type="Proteomes" id="UP001054252">
    <property type="component" value="Unassembled WGS sequence"/>
</dbReference>
<proteinExistence type="predicted"/>
<comment type="caution">
    <text evidence="2">The sequence shown here is derived from an EMBL/GenBank/DDBJ whole genome shotgun (WGS) entry which is preliminary data.</text>
</comment>
<evidence type="ECO:0000313" key="2">
    <source>
        <dbReference type="EMBL" id="GKV24690.1"/>
    </source>
</evidence>